<organism evidence="2 3">
    <name type="scientific">Desmophyllum pertusum</name>
    <dbReference type="NCBI Taxonomy" id="174260"/>
    <lineage>
        <taxon>Eukaryota</taxon>
        <taxon>Metazoa</taxon>
        <taxon>Cnidaria</taxon>
        <taxon>Anthozoa</taxon>
        <taxon>Hexacorallia</taxon>
        <taxon>Scleractinia</taxon>
        <taxon>Caryophylliina</taxon>
        <taxon>Caryophylliidae</taxon>
        <taxon>Desmophyllum</taxon>
    </lineage>
</organism>
<proteinExistence type="predicted"/>
<dbReference type="Proteomes" id="UP001163046">
    <property type="component" value="Unassembled WGS sequence"/>
</dbReference>
<dbReference type="EMBL" id="MU826383">
    <property type="protein sequence ID" value="KAJ7377104.1"/>
    <property type="molecule type" value="Genomic_DNA"/>
</dbReference>
<evidence type="ECO:0000256" key="1">
    <source>
        <dbReference type="SAM" id="Phobius"/>
    </source>
</evidence>
<sequence length="115" mass="12888">MKTGGKDGEYAQLVGSNKDLESGADEDSSEKCKEKKGCGAKCLSCFRCCFGFILFPFIFILTFLAVLVWIILLPAKCCSPCCAPLFDWVVQLLMLPVRFYRWILGKDQDDAESQQ</sequence>
<keyword evidence="1" id="KW-1133">Transmembrane helix</keyword>
<gene>
    <name evidence="2" type="ORF">OS493_030698</name>
</gene>
<name>A0A9W9Z9U4_9CNID</name>
<comment type="caution">
    <text evidence="2">The sequence shown here is derived from an EMBL/GenBank/DDBJ whole genome shotgun (WGS) entry which is preliminary data.</text>
</comment>
<feature type="transmembrane region" description="Helical" evidence="1">
    <location>
        <begin position="49"/>
        <end position="72"/>
    </location>
</feature>
<keyword evidence="1" id="KW-0472">Membrane</keyword>
<keyword evidence="3" id="KW-1185">Reference proteome</keyword>
<protein>
    <recommendedName>
        <fullName evidence="4">Transmembrane protein</fullName>
    </recommendedName>
</protein>
<dbReference type="AlphaFoldDB" id="A0A9W9Z9U4"/>
<reference evidence="2" key="1">
    <citation type="submission" date="2023-01" db="EMBL/GenBank/DDBJ databases">
        <title>Genome assembly of the deep-sea coral Lophelia pertusa.</title>
        <authorList>
            <person name="Herrera S."/>
            <person name="Cordes E."/>
        </authorList>
    </citation>
    <scope>NUCLEOTIDE SEQUENCE</scope>
    <source>
        <strain evidence="2">USNM1676648</strain>
        <tissue evidence="2">Polyp</tissue>
    </source>
</reference>
<accession>A0A9W9Z9U4</accession>
<dbReference type="OrthoDB" id="5969613at2759"/>
<evidence type="ECO:0000313" key="2">
    <source>
        <dbReference type="EMBL" id="KAJ7377104.1"/>
    </source>
</evidence>
<evidence type="ECO:0000313" key="3">
    <source>
        <dbReference type="Proteomes" id="UP001163046"/>
    </source>
</evidence>
<evidence type="ECO:0008006" key="4">
    <source>
        <dbReference type="Google" id="ProtNLM"/>
    </source>
</evidence>
<keyword evidence="1" id="KW-0812">Transmembrane</keyword>